<dbReference type="GO" id="GO:0004519">
    <property type="term" value="F:endonuclease activity"/>
    <property type="evidence" value="ECO:0007669"/>
    <property type="project" value="UniProtKB-KW"/>
</dbReference>
<protein>
    <submittedName>
        <fullName evidence="2">Endonuclease/Exonuclease/phosphatase</fullName>
    </submittedName>
</protein>
<dbReference type="EMBL" id="JAGPYM010000016">
    <property type="protein sequence ID" value="KAH6886452.1"/>
    <property type="molecule type" value="Genomic_DNA"/>
</dbReference>
<dbReference type="Proteomes" id="UP000777438">
    <property type="component" value="Unassembled WGS sequence"/>
</dbReference>
<evidence type="ECO:0000313" key="3">
    <source>
        <dbReference type="Proteomes" id="UP000777438"/>
    </source>
</evidence>
<keyword evidence="2" id="KW-0255">Endonuclease</keyword>
<dbReference type="PANTHER" id="PTHR12121:SF36">
    <property type="entry name" value="ENDONUCLEASE_EXONUCLEASE_PHOSPHATASE DOMAIN-CONTAINING PROTEIN"/>
    <property type="match status" value="1"/>
</dbReference>
<keyword evidence="2" id="KW-0540">Nuclease</keyword>
<dbReference type="SUPFAM" id="SSF56219">
    <property type="entry name" value="DNase I-like"/>
    <property type="match status" value="1"/>
</dbReference>
<organism evidence="2 3">
    <name type="scientific">Thelonectria olida</name>
    <dbReference type="NCBI Taxonomy" id="1576542"/>
    <lineage>
        <taxon>Eukaryota</taxon>
        <taxon>Fungi</taxon>
        <taxon>Dikarya</taxon>
        <taxon>Ascomycota</taxon>
        <taxon>Pezizomycotina</taxon>
        <taxon>Sordariomycetes</taxon>
        <taxon>Hypocreomycetidae</taxon>
        <taxon>Hypocreales</taxon>
        <taxon>Nectriaceae</taxon>
        <taxon>Thelonectria</taxon>
    </lineage>
</organism>
<dbReference type="PANTHER" id="PTHR12121">
    <property type="entry name" value="CARBON CATABOLITE REPRESSOR PROTEIN 4"/>
    <property type="match status" value="1"/>
</dbReference>
<dbReference type="CDD" id="cd09083">
    <property type="entry name" value="EEP-1"/>
    <property type="match status" value="1"/>
</dbReference>
<proteinExistence type="predicted"/>
<dbReference type="OrthoDB" id="276515at2759"/>
<keyword evidence="2" id="KW-0378">Hydrolase</keyword>
<keyword evidence="3" id="KW-1185">Reference proteome</keyword>
<reference evidence="2 3" key="1">
    <citation type="journal article" date="2021" name="Nat. Commun.">
        <title>Genetic determinants of endophytism in the Arabidopsis root mycobiome.</title>
        <authorList>
            <person name="Mesny F."/>
            <person name="Miyauchi S."/>
            <person name="Thiergart T."/>
            <person name="Pickel B."/>
            <person name="Atanasova L."/>
            <person name="Karlsson M."/>
            <person name="Huettel B."/>
            <person name="Barry K.W."/>
            <person name="Haridas S."/>
            <person name="Chen C."/>
            <person name="Bauer D."/>
            <person name="Andreopoulos W."/>
            <person name="Pangilinan J."/>
            <person name="LaButti K."/>
            <person name="Riley R."/>
            <person name="Lipzen A."/>
            <person name="Clum A."/>
            <person name="Drula E."/>
            <person name="Henrissat B."/>
            <person name="Kohler A."/>
            <person name="Grigoriev I.V."/>
            <person name="Martin F.M."/>
            <person name="Hacquard S."/>
        </authorList>
    </citation>
    <scope>NUCLEOTIDE SEQUENCE [LARGE SCALE GENOMIC DNA]</scope>
    <source>
        <strain evidence="2 3">MPI-CAGE-CH-0241</strain>
    </source>
</reference>
<dbReference type="AlphaFoldDB" id="A0A9P9ANB1"/>
<feature type="domain" description="Endonuclease/exonuclease/phosphatase" evidence="1">
    <location>
        <begin position="65"/>
        <end position="284"/>
    </location>
</feature>
<comment type="caution">
    <text evidence="2">The sequence shown here is derived from an EMBL/GenBank/DDBJ whole genome shotgun (WGS) entry which is preliminary data.</text>
</comment>
<name>A0A9P9ANB1_9HYPO</name>
<dbReference type="GO" id="GO:0000175">
    <property type="term" value="F:3'-5'-RNA exonuclease activity"/>
    <property type="evidence" value="ECO:0007669"/>
    <property type="project" value="TreeGrafter"/>
</dbReference>
<sequence length="297" mass="32932">MRINSLVFNAASVAAASSSAIGIRLITYNIRMATSSPEAGEELWSVRQPLMSSQLNYETAGRPESLLCFQEATYPQVTGLHTAFGEDAWSYVGVGRSDGAQKGEFSPIFYRPSVWELEKNATYWLSETPDVPGSVGWDAALPRIVTVARFRHGSSGARFVYMCTHFDHVGQTARENSANLIVNLTDKWASYESKTLPVFLGGDLNVTPDNKAYQILASELHDTKDVVPKEHHFGNVKTYTAFTVDASDDTEIDHIFVRDTEGLEFESFAVGNTRFDDAIFISDHRPVVVDFKMPGEQ</sequence>
<gene>
    <name evidence="2" type="ORF">B0T10DRAFT_491223</name>
</gene>
<evidence type="ECO:0000313" key="2">
    <source>
        <dbReference type="EMBL" id="KAH6886452.1"/>
    </source>
</evidence>
<dbReference type="Gene3D" id="3.60.10.10">
    <property type="entry name" value="Endonuclease/exonuclease/phosphatase"/>
    <property type="match status" value="1"/>
</dbReference>
<dbReference type="InterPro" id="IPR050410">
    <property type="entry name" value="CCR4/nocturin_mRNA_transcr"/>
</dbReference>
<accession>A0A9P9ANB1</accession>
<evidence type="ECO:0000259" key="1">
    <source>
        <dbReference type="Pfam" id="PF03372"/>
    </source>
</evidence>
<dbReference type="Pfam" id="PF03372">
    <property type="entry name" value="Exo_endo_phos"/>
    <property type="match status" value="1"/>
</dbReference>
<dbReference type="InterPro" id="IPR005135">
    <property type="entry name" value="Endo/exonuclease/phosphatase"/>
</dbReference>
<dbReference type="InterPro" id="IPR036691">
    <property type="entry name" value="Endo/exonu/phosph_ase_sf"/>
</dbReference>